<comment type="caution">
    <text evidence="8">The sequence shown here is derived from an EMBL/GenBank/DDBJ whole genome shotgun (WGS) entry which is preliminary data.</text>
</comment>
<comment type="subcellular location">
    <subcellularLocation>
        <location evidence="1">Membrane</location>
    </subcellularLocation>
</comment>
<sequence length="850" mass="90304">MNGVICWLYVACGCLPLPCSRAKSRHQQKPSSLAGHEDEGNGSSFGASPASGANSRLSKAKRRTEESSGNISLTSVSAGPASGARRGTAGSSVSVTSASSSFCSPKERRKLPGHHHHHHHHHHHQHHGGVLQRKGGVYDRGLAGEPDPDPPHLKASQALQARSGQPRSSRRPVIRSARDLLGSCGDLSTDVEAAIKESWEPIVGNDFLVVVAQLAKFKEGGGLGISLEGTVDVEDGVEVRPHHYIRSILPDGPVGINGTLKSSDELLEVNGRRLLGLNHVSVVEILKDLPQNVRLVCARRKTPLPDTFSQPDLQIPAASSPYLPGVESSPVLTERLVKAKSEMALSTTASGSDSLDPSSLNRAKSRSLEPLTGLAMWSSQSVVIELDKGERGLGFSILDYQDPVNPSGTVIVIRSLVPGGVAQQDGRLVPGDRLVFVNDVSVEHASLDQAVQALKGAARGTVRIGVAKPLPLAQAFRQDGQFPPFYDSTMSQSLETDSQGNQLAFEGAAPNSEPVLETAVQSAPTFSQPTSQQLTENDHQNELRLDIPVDDSAELQKSLEGSDTAATSPVSQSDTSSGSLDRSAGSSKMTRSAAVGAVSMACGGGVRRHDSFYESDEDSRTPRSRRRAPASNSHGKLDVEKPPGYESAMDEAVLNTDQQQQSPPIAHASPPSPPSDRLDGGLKQTEMRTTVVSNSVQPLPSYEEALSYMTEPTLSAAAVASAAPIAKLDSTGSDSEQPTARCYAATSAKGNNSTASPPSRADVAGQRNKAAKKIPPPIPPKPKGVRGSLLTYAQEKVVGFVLSQYGLKYPQRSKDLRGKQAIHLIILYIFPDCFTIAMLEQLQLPKNELL</sequence>
<feature type="region of interest" description="Disordered" evidence="5">
    <location>
        <begin position="517"/>
        <end position="538"/>
    </location>
</feature>
<evidence type="ECO:0000256" key="1">
    <source>
        <dbReference type="ARBA" id="ARBA00004370"/>
    </source>
</evidence>
<dbReference type="CDD" id="cd06669">
    <property type="entry name" value="PDZ5_MUPP1-like"/>
    <property type="match status" value="1"/>
</dbReference>
<keyword evidence="6" id="KW-0732">Signal</keyword>
<proteinExistence type="predicted"/>
<accession>A0AAV4JIR6</accession>
<evidence type="ECO:0000256" key="4">
    <source>
        <dbReference type="ARBA" id="ARBA00023136"/>
    </source>
</evidence>
<feature type="region of interest" description="Disordered" evidence="5">
    <location>
        <begin position="604"/>
        <end position="644"/>
    </location>
</feature>
<evidence type="ECO:0000256" key="3">
    <source>
        <dbReference type="ARBA" id="ARBA00022737"/>
    </source>
</evidence>
<dbReference type="Pfam" id="PF00595">
    <property type="entry name" value="PDZ"/>
    <property type="match status" value="2"/>
</dbReference>
<dbReference type="PANTHER" id="PTHR19964:SF92">
    <property type="entry name" value="PATJ HOMOLOG"/>
    <property type="match status" value="1"/>
</dbReference>
<dbReference type="PROSITE" id="PS50106">
    <property type="entry name" value="PDZ"/>
    <property type="match status" value="2"/>
</dbReference>
<dbReference type="CDD" id="cd06668">
    <property type="entry name" value="PDZ4_MUPP1-like"/>
    <property type="match status" value="1"/>
</dbReference>
<dbReference type="Gene3D" id="2.30.42.10">
    <property type="match status" value="2"/>
</dbReference>
<feature type="compositionally biased region" description="Polar residues" evidence="5">
    <location>
        <begin position="748"/>
        <end position="757"/>
    </location>
</feature>
<feature type="region of interest" description="Disordered" evidence="5">
    <location>
        <begin position="745"/>
        <end position="780"/>
    </location>
</feature>
<feature type="compositionally biased region" description="Basic residues" evidence="5">
    <location>
        <begin position="107"/>
        <end position="127"/>
    </location>
</feature>
<feature type="compositionally biased region" description="Polar residues" evidence="5">
    <location>
        <begin position="157"/>
        <end position="167"/>
    </location>
</feature>
<dbReference type="InterPro" id="IPR001478">
    <property type="entry name" value="PDZ"/>
</dbReference>
<feature type="compositionally biased region" description="Low complexity" evidence="5">
    <location>
        <begin position="41"/>
        <end position="55"/>
    </location>
</feature>
<dbReference type="FunFam" id="2.30.42.10:FF:000070">
    <property type="entry name" value="Multiple PDZ domain protein"/>
    <property type="match status" value="1"/>
</dbReference>
<dbReference type="GO" id="GO:0016020">
    <property type="term" value="C:membrane"/>
    <property type="evidence" value="ECO:0007669"/>
    <property type="project" value="UniProtKB-SubCell"/>
</dbReference>
<feature type="compositionally biased region" description="Polar residues" evidence="5">
    <location>
        <begin position="519"/>
        <end position="535"/>
    </location>
</feature>
<evidence type="ECO:0000256" key="6">
    <source>
        <dbReference type="SAM" id="SignalP"/>
    </source>
</evidence>
<feature type="domain" description="PDZ" evidence="7">
    <location>
        <begin position="383"/>
        <end position="457"/>
    </location>
</feature>
<feature type="domain" description="PDZ" evidence="7">
    <location>
        <begin position="211"/>
        <end position="301"/>
    </location>
</feature>
<reference evidence="8 9" key="1">
    <citation type="journal article" date="2021" name="Elife">
        <title>Chloroplast acquisition without the gene transfer in kleptoplastic sea slugs, Plakobranchus ocellatus.</title>
        <authorList>
            <person name="Maeda T."/>
            <person name="Takahashi S."/>
            <person name="Yoshida T."/>
            <person name="Shimamura S."/>
            <person name="Takaki Y."/>
            <person name="Nagai Y."/>
            <person name="Toyoda A."/>
            <person name="Suzuki Y."/>
            <person name="Arimoto A."/>
            <person name="Ishii H."/>
            <person name="Satoh N."/>
            <person name="Nishiyama T."/>
            <person name="Hasebe M."/>
            <person name="Maruyama T."/>
            <person name="Minagawa J."/>
            <person name="Obokata J."/>
            <person name="Shigenobu S."/>
        </authorList>
    </citation>
    <scope>NUCLEOTIDE SEQUENCE [LARGE SCALE GENOMIC DNA]</scope>
</reference>
<feature type="region of interest" description="Disordered" evidence="5">
    <location>
        <begin position="554"/>
        <end position="591"/>
    </location>
</feature>
<protein>
    <submittedName>
        <fullName evidence="8">Multiple PDZ domain protein</fullName>
    </submittedName>
</protein>
<feature type="compositionally biased region" description="Low complexity" evidence="5">
    <location>
        <begin position="576"/>
        <end position="587"/>
    </location>
</feature>
<evidence type="ECO:0000259" key="7">
    <source>
        <dbReference type="PROSITE" id="PS50106"/>
    </source>
</evidence>
<evidence type="ECO:0000256" key="5">
    <source>
        <dbReference type="SAM" id="MobiDB-lite"/>
    </source>
</evidence>
<evidence type="ECO:0000256" key="2">
    <source>
        <dbReference type="ARBA" id="ARBA00022553"/>
    </source>
</evidence>
<name>A0AAV4JIR6_9GAST</name>
<evidence type="ECO:0000313" key="8">
    <source>
        <dbReference type="EMBL" id="GFS21984.1"/>
    </source>
</evidence>
<evidence type="ECO:0000313" key="9">
    <source>
        <dbReference type="Proteomes" id="UP000762676"/>
    </source>
</evidence>
<feature type="compositionally biased region" description="Polar residues" evidence="5">
    <location>
        <begin position="559"/>
        <end position="575"/>
    </location>
</feature>
<feature type="region of interest" description="Disordered" evidence="5">
    <location>
        <begin position="30"/>
        <end position="173"/>
    </location>
</feature>
<dbReference type="SMART" id="SM00228">
    <property type="entry name" value="PDZ"/>
    <property type="match status" value="2"/>
</dbReference>
<keyword evidence="9" id="KW-1185">Reference proteome</keyword>
<gene>
    <name evidence="8" type="ORF">ElyMa_003352200</name>
</gene>
<keyword evidence="2" id="KW-0597">Phosphoprotein</keyword>
<keyword evidence="3" id="KW-0677">Repeat</keyword>
<dbReference type="SUPFAM" id="SSF50156">
    <property type="entry name" value="PDZ domain-like"/>
    <property type="match status" value="2"/>
</dbReference>
<feature type="compositionally biased region" description="Low complexity" evidence="5">
    <location>
        <begin position="658"/>
        <end position="669"/>
    </location>
</feature>
<feature type="chain" id="PRO_5043876052" evidence="6">
    <location>
        <begin position="23"/>
        <end position="850"/>
    </location>
</feature>
<dbReference type="InterPro" id="IPR051342">
    <property type="entry name" value="PDZ_scaffold"/>
</dbReference>
<dbReference type="InterPro" id="IPR036034">
    <property type="entry name" value="PDZ_sf"/>
</dbReference>
<keyword evidence="4" id="KW-0472">Membrane</keyword>
<feature type="compositionally biased region" description="Polar residues" evidence="5">
    <location>
        <begin position="67"/>
        <end position="77"/>
    </location>
</feature>
<organism evidence="8 9">
    <name type="scientific">Elysia marginata</name>
    <dbReference type="NCBI Taxonomy" id="1093978"/>
    <lineage>
        <taxon>Eukaryota</taxon>
        <taxon>Metazoa</taxon>
        <taxon>Spiralia</taxon>
        <taxon>Lophotrochozoa</taxon>
        <taxon>Mollusca</taxon>
        <taxon>Gastropoda</taxon>
        <taxon>Heterobranchia</taxon>
        <taxon>Euthyneura</taxon>
        <taxon>Panpulmonata</taxon>
        <taxon>Sacoglossa</taxon>
        <taxon>Placobranchoidea</taxon>
        <taxon>Plakobranchidae</taxon>
        <taxon>Elysia</taxon>
    </lineage>
</organism>
<dbReference type="AlphaFoldDB" id="A0AAV4JIR6"/>
<feature type="compositionally biased region" description="Low complexity" evidence="5">
    <location>
        <begin position="87"/>
        <end position="101"/>
    </location>
</feature>
<feature type="region of interest" description="Disordered" evidence="5">
    <location>
        <begin position="656"/>
        <end position="681"/>
    </location>
</feature>
<dbReference type="Proteomes" id="UP000762676">
    <property type="component" value="Unassembled WGS sequence"/>
</dbReference>
<feature type="signal peptide" evidence="6">
    <location>
        <begin position="1"/>
        <end position="22"/>
    </location>
</feature>
<dbReference type="EMBL" id="BMAT01006908">
    <property type="protein sequence ID" value="GFS21984.1"/>
    <property type="molecule type" value="Genomic_DNA"/>
</dbReference>
<dbReference type="PANTHER" id="PTHR19964">
    <property type="entry name" value="MULTIPLE PDZ DOMAIN PROTEIN"/>
    <property type="match status" value="1"/>
</dbReference>